<comment type="caution">
    <text evidence="10">The sequence shown here is derived from an EMBL/GenBank/DDBJ whole genome shotgun (WGS) entry which is preliminary data.</text>
</comment>
<dbReference type="Pfam" id="PF00528">
    <property type="entry name" value="BPD_transp_1"/>
    <property type="match status" value="1"/>
</dbReference>
<keyword evidence="6 7" id="KW-0472">Membrane</keyword>
<feature type="transmembrane region" description="Helical" evidence="7">
    <location>
        <begin position="285"/>
        <end position="305"/>
    </location>
</feature>
<dbReference type="PANTHER" id="PTHR30193">
    <property type="entry name" value="ABC TRANSPORTER PERMEASE PROTEIN"/>
    <property type="match status" value="1"/>
</dbReference>
<reference evidence="11" key="1">
    <citation type="journal article" date="2019" name="Int. J. Syst. Evol. Microbiol.">
        <title>The Global Catalogue of Microorganisms (GCM) 10K type strain sequencing project: providing services to taxonomists for standard genome sequencing and annotation.</title>
        <authorList>
            <consortium name="The Broad Institute Genomics Platform"/>
            <consortium name="The Broad Institute Genome Sequencing Center for Infectious Disease"/>
            <person name="Wu L."/>
            <person name="Ma J."/>
        </authorList>
    </citation>
    <scope>NUCLEOTIDE SEQUENCE [LARGE SCALE GENOMIC DNA]</scope>
    <source>
        <strain evidence="11">CGMCC 4.7241</strain>
    </source>
</reference>
<dbReference type="SUPFAM" id="SSF161098">
    <property type="entry name" value="MetI-like"/>
    <property type="match status" value="1"/>
</dbReference>
<keyword evidence="3" id="KW-1003">Cell membrane</keyword>
<keyword evidence="4 7" id="KW-0812">Transmembrane</keyword>
<keyword evidence="2 7" id="KW-0813">Transport</keyword>
<dbReference type="PANTHER" id="PTHR30193:SF41">
    <property type="entry name" value="DIACETYLCHITOBIOSE UPTAKE SYSTEM PERMEASE PROTEIN NGCF"/>
    <property type="match status" value="1"/>
</dbReference>
<keyword evidence="5 7" id="KW-1133">Transmembrane helix</keyword>
<dbReference type="PROSITE" id="PS50928">
    <property type="entry name" value="ABC_TM1"/>
    <property type="match status" value="1"/>
</dbReference>
<feature type="region of interest" description="Disordered" evidence="8">
    <location>
        <begin position="1"/>
        <end position="23"/>
    </location>
</feature>
<dbReference type="InterPro" id="IPR035906">
    <property type="entry name" value="MetI-like_sf"/>
</dbReference>
<feature type="compositionally biased region" description="Polar residues" evidence="8">
    <location>
        <begin position="1"/>
        <end position="13"/>
    </location>
</feature>
<dbReference type="RefSeq" id="WP_205118213.1">
    <property type="nucleotide sequence ID" value="NZ_JAFBCM010000001.1"/>
</dbReference>
<evidence type="ECO:0000256" key="8">
    <source>
        <dbReference type="SAM" id="MobiDB-lite"/>
    </source>
</evidence>
<evidence type="ECO:0000256" key="2">
    <source>
        <dbReference type="ARBA" id="ARBA00022448"/>
    </source>
</evidence>
<evidence type="ECO:0000313" key="10">
    <source>
        <dbReference type="EMBL" id="MFC3766650.1"/>
    </source>
</evidence>
<feature type="transmembrane region" description="Helical" evidence="7">
    <location>
        <begin position="35"/>
        <end position="63"/>
    </location>
</feature>
<comment type="subcellular location">
    <subcellularLocation>
        <location evidence="1 7">Cell membrane</location>
        <topology evidence="1 7">Multi-pass membrane protein</topology>
    </subcellularLocation>
</comment>
<proteinExistence type="inferred from homology"/>
<sequence length="317" mass="35297">MASTVASEAQPSTAAAPVPPRGRRHRRLGWEQRRAAWLMLAPALVHLIWWIGIPVVATFVLAFTNYDVLAGTASFVGFDNFVEMFSDDVWNGAIWHTIVYTFFTVPVAMAIAVIVAVLLNQKLRARAWYRAAFFLPHITATVAIAMVWMWMFEPRVGLFNAILEWFGFTGPAWLSDPNTAMPAVIVVGVWQGIGLKMLIYLAALQSIPTELYEAASIDGASKRRQFWSITLPLLRPATFFVFVVSMIGAFQVFEQVYVLTAGGPANATTVMTYEIYQTAFSEFRIGLACAQSVVLFAFLLVLTLISRRMTGKDDHET</sequence>
<evidence type="ECO:0000259" key="9">
    <source>
        <dbReference type="PROSITE" id="PS50928"/>
    </source>
</evidence>
<feature type="transmembrane region" description="Helical" evidence="7">
    <location>
        <begin position="93"/>
        <end position="119"/>
    </location>
</feature>
<dbReference type="EMBL" id="JBHRZH010000056">
    <property type="protein sequence ID" value="MFC3766650.1"/>
    <property type="molecule type" value="Genomic_DNA"/>
</dbReference>
<evidence type="ECO:0000256" key="6">
    <source>
        <dbReference type="ARBA" id="ARBA00023136"/>
    </source>
</evidence>
<gene>
    <name evidence="10" type="ORF">ACFOUW_37885</name>
</gene>
<dbReference type="SUPFAM" id="SSF160964">
    <property type="entry name" value="MalF N-terminal region-like"/>
    <property type="match status" value="1"/>
</dbReference>
<feature type="transmembrane region" description="Helical" evidence="7">
    <location>
        <begin position="233"/>
        <end position="253"/>
    </location>
</feature>
<dbReference type="InterPro" id="IPR051393">
    <property type="entry name" value="ABC_transporter_permease"/>
</dbReference>
<evidence type="ECO:0000256" key="5">
    <source>
        <dbReference type="ARBA" id="ARBA00022989"/>
    </source>
</evidence>
<name>A0ABV7YRZ1_9ACTN</name>
<dbReference type="InterPro" id="IPR000515">
    <property type="entry name" value="MetI-like"/>
</dbReference>
<dbReference type="Proteomes" id="UP001595699">
    <property type="component" value="Unassembled WGS sequence"/>
</dbReference>
<feature type="transmembrane region" description="Helical" evidence="7">
    <location>
        <begin position="180"/>
        <end position="203"/>
    </location>
</feature>
<accession>A0ABV7YRZ1</accession>
<evidence type="ECO:0000256" key="1">
    <source>
        <dbReference type="ARBA" id="ARBA00004651"/>
    </source>
</evidence>
<evidence type="ECO:0000256" key="7">
    <source>
        <dbReference type="RuleBase" id="RU363032"/>
    </source>
</evidence>
<feature type="domain" description="ABC transmembrane type-1" evidence="9">
    <location>
        <begin position="94"/>
        <end position="306"/>
    </location>
</feature>
<feature type="transmembrane region" description="Helical" evidence="7">
    <location>
        <begin position="131"/>
        <end position="151"/>
    </location>
</feature>
<organism evidence="10 11">
    <name type="scientific">Tenggerimyces flavus</name>
    <dbReference type="NCBI Taxonomy" id="1708749"/>
    <lineage>
        <taxon>Bacteria</taxon>
        <taxon>Bacillati</taxon>
        <taxon>Actinomycetota</taxon>
        <taxon>Actinomycetes</taxon>
        <taxon>Propionibacteriales</taxon>
        <taxon>Nocardioidaceae</taxon>
        <taxon>Tenggerimyces</taxon>
    </lineage>
</organism>
<dbReference type="Gene3D" id="1.10.3720.10">
    <property type="entry name" value="MetI-like"/>
    <property type="match status" value="1"/>
</dbReference>
<evidence type="ECO:0000256" key="3">
    <source>
        <dbReference type="ARBA" id="ARBA00022475"/>
    </source>
</evidence>
<evidence type="ECO:0000313" key="11">
    <source>
        <dbReference type="Proteomes" id="UP001595699"/>
    </source>
</evidence>
<evidence type="ECO:0000256" key="4">
    <source>
        <dbReference type="ARBA" id="ARBA00022692"/>
    </source>
</evidence>
<dbReference type="CDD" id="cd06261">
    <property type="entry name" value="TM_PBP2"/>
    <property type="match status" value="1"/>
</dbReference>
<comment type="similarity">
    <text evidence="7">Belongs to the binding-protein-dependent transport system permease family.</text>
</comment>
<keyword evidence="11" id="KW-1185">Reference proteome</keyword>
<protein>
    <submittedName>
        <fullName evidence="10">Carbohydrate ABC transporter permease</fullName>
    </submittedName>
</protein>